<feature type="compositionally biased region" description="Basic residues" evidence="1">
    <location>
        <begin position="625"/>
        <end position="635"/>
    </location>
</feature>
<organism evidence="3 4">
    <name type="scientific">Rhizoctonia solani</name>
    <dbReference type="NCBI Taxonomy" id="456999"/>
    <lineage>
        <taxon>Eukaryota</taxon>
        <taxon>Fungi</taxon>
        <taxon>Dikarya</taxon>
        <taxon>Basidiomycota</taxon>
        <taxon>Agaricomycotina</taxon>
        <taxon>Agaricomycetes</taxon>
        <taxon>Cantharellales</taxon>
        <taxon>Ceratobasidiaceae</taxon>
        <taxon>Rhizoctonia</taxon>
    </lineage>
</organism>
<dbReference type="EMBL" id="CAJMWS010000056">
    <property type="protein sequence ID" value="CAE6351095.1"/>
    <property type="molecule type" value="Genomic_DNA"/>
</dbReference>
<dbReference type="InterPro" id="IPR040976">
    <property type="entry name" value="Pkinase_fungal"/>
</dbReference>
<feature type="region of interest" description="Disordered" evidence="1">
    <location>
        <begin position="596"/>
        <end position="657"/>
    </location>
</feature>
<accession>A0A8H2WBV5</accession>
<name>A0A8H2WBV5_9AGAM</name>
<evidence type="ECO:0000313" key="3">
    <source>
        <dbReference type="EMBL" id="CAE6351095.1"/>
    </source>
</evidence>
<evidence type="ECO:0000313" key="4">
    <source>
        <dbReference type="Proteomes" id="UP000663846"/>
    </source>
</evidence>
<feature type="domain" description="Fungal-type protein kinase" evidence="2">
    <location>
        <begin position="184"/>
        <end position="706"/>
    </location>
</feature>
<evidence type="ECO:0000259" key="2">
    <source>
        <dbReference type="Pfam" id="PF17667"/>
    </source>
</evidence>
<comment type="caution">
    <text evidence="3">The sequence shown here is derived from an EMBL/GenBank/DDBJ whole genome shotgun (WGS) entry which is preliminary data.</text>
</comment>
<dbReference type="Pfam" id="PF17667">
    <property type="entry name" value="Pkinase_fungal"/>
    <property type="match status" value="1"/>
</dbReference>
<dbReference type="PANTHER" id="PTHR38248">
    <property type="entry name" value="FUNK1 6"/>
    <property type="match status" value="1"/>
</dbReference>
<reference evidence="3" key="1">
    <citation type="submission" date="2021-01" db="EMBL/GenBank/DDBJ databases">
        <authorList>
            <person name="Kaushik A."/>
        </authorList>
    </citation>
    <scope>NUCLEOTIDE SEQUENCE</scope>
    <source>
        <strain evidence="3">AG1-1C</strain>
    </source>
</reference>
<evidence type="ECO:0000256" key="1">
    <source>
        <dbReference type="SAM" id="MobiDB-lite"/>
    </source>
</evidence>
<protein>
    <recommendedName>
        <fullName evidence="2">Fungal-type protein kinase domain-containing protein</fullName>
    </recommendedName>
</protein>
<proteinExistence type="predicted"/>
<gene>
    <name evidence="3" type="ORF">RDB_LOCUS10939</name>
</gene>
<sequence length="818" mass="92998">MSRDPPVHRSSQQDYERMPEPELYIDKIIEPQFRNSIFVCENFIGEFLSLAPQLDDVVGLCLGYDQYLRIHRKWRYPTTIDSGQDYHQPVLHILNTIKSATDAIRSAPGFNSHNPNDSSSAAKKPPVLRYEDCDPLSDPRLQPPGSPHGDVEYFEDWSSRDLASDLSDEIMHNLQPNLILFNSKRRHWSNIRIIVEVMESEAYVAAGFKQLARYAYATFRHQYSRRHLYSILILGDKAIFLRFDHAGIISSTTQSVTDNADFVTALANLLVLDDVDQGFDPAFKFEDDGNYIDLLECMLGENARLTPEDGSNVATKSRRFRILEQCYTRNRLVGPGTVVFRIREHFTHGWKVDADQEAGTRADVGEESDRSPEEYTLKLTWRLDNNQLEGEAIEQAEGTFGLAQHVSHGDIVMPGRCKCLLTPGVLYSQALCKICVDRTPTVRGLLVPNILKDLSIDTTLEGDSRLVPECPDQILLQRAPPRTSRIYSYILFSSFGKPMHQAESPEIYLAAMMDALLGYWGLYNMGIVHREISRHNLLLATKEQKFTLAWWKRDRQINEPTMGESEERRRYYLDWRMSHTLSPTGMLIDLASHARLEPEAPPPSSSQLGAQGSLPPTSFKEGTHKTTKRRGKSAKSRAAMPVGRRNNRNSNNSVAHAGPQSPLDLVVGFNGIVYSVRVAKMILIPQQLYRHHFYDDIESFFWVMLWEAIAHVDPGKQLNKHARNLLENFQMSDTRYLHIKWKEDTLQDCMNSGGRTTLARLSACDNTWASHGNFRIMVVSLLGFIATLRKEKVVRPAAVVFNEILQAFKAFGIGERSP</sequence>
<dbReference type="PANTHER" id="PTHR38248:SF2">
    <property type="entry name" value="FUNK1 11"/>
    <property type="match status" value="1"/>
</dbReference>
<feature type="compositionally biased region" description="Polar residues" evidence="1">
    <location>
        <begin position="605"/>
        <end position="616"/>
    </location>
</feature>
<dbReference type="Proteomes" id="UP000663846">
    <property type="component" value="Unassembled WGS sequence"/>
</dbReference>
<dbReference type="AlphaFoldDB" id="A0A8H2WBV5"/>